<gene>
    <name evidence="4" type="ORF">SDC9_64308</name>
</gene>
<dbReference type="Gene3D" id="3.40.50.300">
    <property type="entry name" value="P-loop containing nucleotide triphosphate hydrolases"/>
    <property type="match status" value="1"/>
</dbReference>
<feature type="domain" description="Polyphosphate kinase-2-related" evidence="3">
    <location>
        <begin position="14"/>
        <end position="234"/>
    </location>
</feature>
<dbReference type="AlphaFoldDB" id="A0A644XQ87"/>
<dbReference type="GO" id="GO:0008976">
    <property type="term" value="F:polyphosphate kinase activity"/>
    <property type="evidence" value="ECO:0007669"/>
    <property type="project" value="InterPro"/>
</dbReference>
<dbReference type="SUPFAM" id="SSF52540">
    <property type="entry name" value="P-loop containing nucleoside triphosphate hydrolases"/>
    <property type="match status" value="1"/>
</dbReference>
<dbReference type="InterPro" id="IPR016898">
    <property type="entry name" value="Polyphosphate_phosphotransfera"/>
</dbReference>
<protein>
    <submittedName>
        <fullName evidence="4">Polyphosphate:AMP/ADP phosphotransferase</fullName>
        <ecNumber evidence="4">2.7.4.-</ecNumber>
    </submittedName>
</protein>
<name>A0A644XQ87_9ZZZZ</name>
<dbReference type="PANTHER" id="PTHR34383">
    <property type="entry name" value="POLYPHOSPHATE:AMP PHOSPHOTRANSFERASE-RELATED"/>
    <property type="match status" value="1"/>
</dbReference>
<reference evidence="4" key="1">
    <citation type="submission" date="2019-08" db="EMBL/GenBank/DDBJ databases">
        <authorList>
            <person name="Kucharzyk K."/>
            <person name="Murdoch R.W."/>
            <person name="Higgins S."/>
            <person name="Loffler F."/>
        </authorList>
    </citation>
    <scope>NUCLEOTIDE SEQUENCE</scope>
</reference>
<dbReference type="GO" id="GO:0006797">
    <property type="term" value="P:polyphosphate metabolic process"/>
    <property type="evidence" value="ECO:0007669"/>
    <property type="project" value="InterPro"/>
</dbReference>
<evidence type="ECO:0000313" key="4">
    <source>
        <dbReference type="EMBL" id="MPM17908.1"/>
    </source>
</evidence>
<organism evidence="4">
    <name type="scientific">bioreactor metagenome</name>
    <dbReference type="NCBI Taxonomy" id="1076179"/>
    <lineage>
        <taxon>unclassified sequences</taxon>
        <taxon>metagenomes</taxon>
        <taxon>ecological metagenomes</taxon>
    </lineage>
</organism>
<comment type="caution">
    <text evidence="4">The sequence shown here is derived from an EMBL/GenBank/DDBJ whole genome shotgun (WGS) entry which is preliminary data.</text>
</comment>
<dbReference type="PIRSF" id="PIRSF028756">
    <property type="entry name" value="PPK2_prd"/>
    <property type="match status" value="1"/>
</dbReference>
<evidence type="ECO:0000256" key="2">
    <source>
        <dbReference type="ARBA" id="ARBA00022777"/>
    </source>
</evidence>
<dbReference type="EMBL" id="VSSQ01002882">
    <property type="protein sequence ID" value="MPM17908.1"/>
    <property type="molecule type" value="Genomic_DNA"/>
</dbReference>
<evidence type="ECO:0000256" key="1">
    <source>
        <dbReference type="ARBA" id="ARBA00022679"/>
    </source>
</evidence>
<dbReference type="InterPro" id="IPR022488">
    <property type="entry name" value="PPK2-related"/>
</dbReference>
<dbReference type="EC" id="2.7.4.-" evidence="4"/>
<accession>A0A644XQ87</accession>
<proteinExistence type="predicted"/>
<dbReference type="NCBIfam" id="TIGR03709">
    <property type="entry name" value="PPK2_rel_1"/>
    <property type="match status" value="1"/>
</dbReference>
<keyword evidence="1 4" id="KW-0808">Transferase</keyword>
<sequence length="263" mass="31342">MLEKYSTKAPKHLDKVATVNETDRLVDKLRELQSVMYAENKNSLLVILQGMDASGKDSAVKHVFGRINPMGVRVKPFKKPTPEEYSYDFIRRIHKHTPPTGMIHIFNRSHYEDILVPEVHKLYSPDKIKRRYDYVNGFENLLTDSNTHILKFYLHISRDEQVKRFQRRLTKPDKHWKYDPADIAESRKWDEYMEVYEKIFKKCSPDIPWIIVPADDKWYRNFLVAKHVVSTLEKLGMTYPKGYFDDENNRIMAEQALEEYKKR</sequence>
<evidence type="ECO:0000259" key="3">
    <source>
        <dbReference type="Pfam" id="PF03976"/>
    </source>
</evidence>
<keyword evidence="2" id="KW-0418">Kinase</keyword>
<dbReference type="PANTHER" id="PTHR34383:SF3">
    <property type="entry name" value="POLYPHOSPHATE:AMP PHOSPHOTRANSFERASE"/>
    <property type="match status" value="1"/>
</dbReference>
<dbReference type="InterPro" id="IPR027417">
    <property type="entry name" value="P-loop_NTPase"/>
</dbReference>
<dbReference type="Pfam" id="PF03976">
    <property type="entry name" value="PPK2"/>
    <property type="match status" value="1"/>
</dbReference>
<dbReference type="InterPro" id="IPR022300">
    <property type="entry name" value="PPK2-rel_1"/>
</dbReference>